<feature type="domain" description="CBS" evidence="10">
    <location>
        <begin position="202"/>
        <end position="258"/>
    </location>
</feature>
<dbReference type="InterPro" id="IPR038076">
    <property type="entry name" value="MgtE_N_sf"/>
</dbReference>
<dbReference type="Pfam" id="PF01769">
    <property type="entry name" value="MgtE"/>
    <property type="match status" value="1"/>
</dbReference>
<proteinExistence type="inferred from homology"/>
<dbReference type="Gene3D" id="3.10.580.10">
    <property type="entry name" value="CBS-domain"/>
    <property type="match status" value="1"/>
</dbReference>
<keyword evidence="5 9" id="KW-0460">Magnesium</keyword>
<dbReference type="Gene3D" id="1.10.357.20">
    <property type="entry name" value="SLC41 divalent cation transporters, integral membrane domain"/>
    <property type="match status" value="1"/>
</dbReference>
<dbReference type="SMART" id="SM00924">
    <property type="entry name" value="MgtE_N"/>
    <property type="match status" value="1"/>
</dbReference>
<evidence type="ECO:0000256" key="1">
    <source>
        <dbReference type="ARBA" id="ARBA00004141"/>
    </source>
</evidence>
<keyword evidence="9" id="KW-1003">Cell membrane</keyword>
<keyword evidence="9" id="KW-0479">Metal-binding</keyword>
<evidence type="ECO:0000259" key="10">
    <source>
        <dbReference type="PROSITE" id="PS51371"/>
    </source>
</evidence>
<keyword evidence="4 9" id="KW-0812">Transmembrane</keyword>
<dbReference type="InterPro" id="IPR006667">
    <property type="entry name" value="SLC41_membr_dom"/>
</dbReference>
<dbReference type="Pfam" id="PF03448">
    <property type="entry name" value="MgtE_N"/>
    <property type="match status" value="1"/>
</dbReference>
<keyword evidence="7 9" id="KW-0472">Membrane</keyword>
<dbReference type="Gene3D" id="1.25.60.10">
    <property type="entry name" value="MgtE N-terminal domain-like"/>
    <property type="match status" value="1"/>
</dbReference>
<evidence type="ECO:0000256" key="2">
    <source>
        <dbReference type="ARBA" id="ARBA00009749"/>
    </source>
</evidence>
<evidence type="ECO:0000256" key="3">
    <source>
        <dbReference type="ARBA" id="ARBA00022448"/>
    </source>
</evidence>
<keyword evidence="3 9" id="KW-0813">Transport</keyword>
<protein>
    <recommendedName>
        <fullName evidence="9">Magnesium transporter MgtE</fullName>
    </recommendedName>
</protein>
<dbReference type="PROSITE" id="PS51371">
    <property type="entry name" value="CBS"/>
    <property type="match status" value="1"/>
</dbReference>
<feature type="transmembrane region" description="Helical" evidence="9">
    <location>
        <begin position="286"/>
        <end position="304"/>
    </location>
</feature>
<dbReference type="CDD" id="cd04606">
    <property type="entry name" value="CBS_pair_Mg_transporter"/>
    <property type="match status" value="1"/>
</dbReference>
<dbReference type="NCBIfam" id="TIGR00400">
    <property type="entry name" value="mgtE"/>
    <property type="match status" value="1"/>
</dbReference>
<dbReference type="RefSeq" id="WP_266122955.1">
    <property type="nucleotide sequence ID" value="NZ_JAJHNU010000003.1"/>
</dbReference>
<evidence type="ECO:0000313" key="11">
    <source>
        <dbReference type="EMBL" id="MDN4122041.1"/>
    </source>
</evidence>
<keyword evidence="12" id="KW-1185">Reference proteome</keyword>
<dbReference type="PANTHER" id="PTHR41394:SF8">
    <property type="entry name" value="MAGNESIUM TRANSPORTER MGTE"/>
    <property type="match status" value="1"/>
</dbReference>
<feature type="transmembrane region" description="Helical" evidence="9">
    <location>
        <begin position="360"/>
        <end position="380"/>
    </location>
</feature>
<evidence type="ECO:0000256" key="6">
    <source>
        <dbReference type="ARBA" id="ARBA00022989"/>
    </source>
</evidence>
<feature type="transmembrane region" description="Helical" evidence="9">
    <location>
        <begin position="424"/>
        <end position="447"/>
    </location>
</feature>
<comment type="subunit">
    <text evidence="9">Homodimer.</text>
</comment>
<dbReference type="PANTHER" id="PTHR41394">
    <property type="entry name" value="MAGNESIUM TRANSPORTER MGTE"/>
    <property type="match status" value="1"/>
</dbReference>
<comment type="caution">
    <text evidence="9">Lacks conserved residue(s) required for the propagation of feature annotation.</text>
</comment>
<comment type="subcellular location">
    <subcellularLocation>
        <location evidence="9">Cell membrane</location>
        <topology evidence="9">Multi-pass membrane protein</topology>
    </subcellularLocation>
    <subcellularLocation>
        <location evidence="1">Membrane</location>
        <topology evidence="1">Multi-pass membrane protein</topology>
    </subcellularLocation>
</comment>
<dbReference type="SUPFAM" id="SSF54631">
    <property type="entry name" value="CBS-domain pair"/>
    <property type="match status" value="1"/>
</dbReference>
<evidence type="ECO:0000256" key="7">
    <source>
        <dbReference type="ARBA" id="ARBA00023136"/>
    </source>
</evidence>
<accession>A0ABT8EL73</accession>
<keyword evidence="6 9" id="KW-1133">Transmembrane helix</keyword>
<keyword evidence="8" id="KW-0129">CBS domain</keyword>
<reference evidence="11" key="1">
    <citation type="submission" date="2021-11" db="EMBL/GenBank/DDBJ databases">
        <title>Draft genome sequence of Alcaligenes endophyticus type strain CCUG 75668T.</title>
        <authorList>
            <person name="Salva-Serra F."/>
            <person name="Duran R.E."/>
            <person name="Seeger M."/>
            <person name="Moore E.R.B."/>
            <person name="Jaen-Luchoro D."/>
        </authorList>
    </citation>
    <scope>NUCLEOTIDE SEQUENCE</scope>
    <source>
        <strain evidence="11">CCUG 75668</strain>
    </source>
</reference>
<dbReference type="Pfam" id="PF00571">
    <property type="entry name" value="CBS"/>
    <property type="match status" value="2"/>
</dbReference>
<dbReference type="InterPro" id="IPR000644">
    <property type="entry name" value="CBS_dom"/>
</dbReference>
<dbReference type="InterPro" id="IPR006668">
    <property type="entry name" value="Mg_transptr_MgtE_intracell_dom"/>
</dbReference>
<comment type="similarity">
    <text evidence="2 9">Belongs to the SLC41A transporter family.</text>
</comment>
<dbReference type="SUPFAM" id="SSF161093">
    <property type="entry name" value="MgtE membrane domain-like"/>
    <property type="match status" value="1"/>
</dbReference>
<name>A0ABT8EL73_9BURK</name>
<evidence type="ECO:0000256" key="5">
    <source>
        <dbReference type="ARBA" id="ARBA00022842"/>
    </source>
</evidence>
<feature type="transmembrane region" description="Helical" evidence="9">
    <location>
        <begin position="386"/>
        <end position="412"/>
    </location>
</feature>
<organism evidence="11 12">
    <name type="scientific">Alcaligenes endophyticus</name>
    <dbReference type="NCBI Taxonomy" id="1929088"/>
    <lineage>
        <taxon>Bacteria</taxon>
        <taxon>Pseudomonadati</taxon>
        <taxon>Pseudomonadota</taxon>
        <taxon>Betaproteobacteria</taxon>
        <taxon>Burkholderiales</taxon>
        <taxon>Alcaligenaceae</taxon>
        <taxon>Alcaligenes</taxon>
    </lineage>
</organism>
<dbReference type="SUPFAM" id="SSF158791">
    <property type="entry name" value="MgtE N-terminal domain-like"/>
    <property type="match status" value="1"/>
</dbReference>
<dbReference type="InterPro" id="IPR006669">
    <property type="entry name" value="MgtE_transporter"/>
</dbReference>
<dbReference type="InterPro" id="IPR036739">
    <property type="entry name" value="SLC41_membr_dom_sf"/>
</dbReference>
<comment type="function">
    <text evidence="9">Acts as a magnesium transporter.</text>
</comment>
<dbReference type="InterPro" id="IPR046342">
    <property type="entry name" value="CBS_dom_sf"/>
</dbReference>
<comment type="caution">
    <text evidence="11">The sequence shown here is derived from an EMBL/GenBank/DDBJ whole genome shotgun (WGS) entry which is preliminary data.</text>
</comment>
<dbReference type="EMBL" id="JAJHNU010000003">
    <property type="protein sequence ID" value="MDN4122041.1"/>
    <property type="molecule type" value="Genomic_DNA"/>
</dbReference>
<evidence type="ECO:0000256" key="9">
    <source>
        <dbReference type="RuleBase" id="RU362011"/>
    </source>
</evidence>
<sequence length="450" mass="48193">MNHAHTQRLEKVRQSLAQHDINTAQGLISNLPAADVAELLTGLASEETLILLGTQTPQKQAAVFTLLDLELQTLLAPAMGRQAVTQLFEHMDHHKRADLYKRLSASDRLALLPGLAHAEREDIRQLASYPEGTAGAIMTSAYASLTPELTTQQALDSLRLEAPDKETIYQCYVLNAERRLIGTVSLRELILAPANTLIAQLMTKEPISCQAMDSQDEAARLVAHYDLLALPVLNKELQIVGIITHDEALDAVAEGGTEDQLKLGAISSKGASLRHASISTLYRMRVGWLVILVFGNIFSGAGIAHFEDLIANMVALVFFLPLLVDSGGNAGSQSATLMVRALATGDVRAKDWTKLLGKELMVSLLLGISMAVAVASIGVVRGGMELAIIVALTMVTIVMVGSLIGMSLPFILTRLKLDPASASAPLITSICDAVGVLIYFNIANALLNLA</sequence>
<evidence type="ECO:0000313" key="12">
    <source>
        <dbReference type="Proteomes" id="UP001168613"/>
    </source>
</evidence>
<evidence type="ECO:0000256" key="8">
    <source>
        <dbReference type="PROSITE-ProRule" id="PRU00703"/>
    </source>
</evidence>
<gene>
    <name evidence="11" type="primary">mgtE</name>
    <name evidence="11" type="ORF">LMS43_12150</name>
</gene>
<dbReference type="Proteomes" id="UP001168613">
    <property type="component" value="Unassembled WGS sequence"/>
</dbReference>
<evidence type="ECO:0000256" key="4">
    <source>
        <dbReference type="ARBA" id="ARBA00022692"/>
    </source>
</evidence>